<comment type="subcellular location">
    <subcellularLocation>
        <location evidence="4">Secreted</location>
        <location evidence="4">Extracellular space</location>
        <location evidence="4">Apoplast</location>
    </subcellularLocation>
</comment>
<proteinExistence type="inferred from homology"/>
<dbReference type="EMBL" id="BSEH01001369">
    <property type="protein sequence ID" value="GLJ59755.1"/>
    <property type="molecule type" value="Genomic_DNA"/>
</dbReference>
<dbReference type="Gene3D" id="2.40.480.10">
    <property type="entry name" value="Allene oxide cyclase-like"/>
    <property type="match status" value="1"/>
</dbReference>
<dbReference type="AlphaFoldDB" id="A0AAD3RS25"/>
<keyword evidence="4" id="KW-0052">Apoplast</keyword>
<dbReference type="Pfam" id="PF03018">
    <property type="entry name" value="Dirigent"/>
    <property type="match status" value="1"/>
</dbReference>
<evidence type="ECO:0000313" key="5">
    <source>
        <dbReference type="EMBL" id="GLJ59755.1"/>
    </source>
</evidence>
<keyword evidence="3 4" id="KW-0964">Secreted</keyword>
<comment type="caution">
    <text evidence="5">The sequence shown here is derived from an EMBL/GenBank/DDBJ whole genome shotgun (WGS) entry which is preliminary data.</text>
</comment>
<keyword evidence="6" id="KW-1185">Reference proteome</keyword>
<evidence type="ECO:0000313" key="6">
    <source>
        <dbReference type="Proteomes" id="UP001234787"/>
    </source>
</evidence>
<dbReference type="InterPro" id="IPR044859">
    <property type="entry name" value="Allene_oxi_cyc_Dirigent"/>
</dbReference>
<dbReference type="Proteomes" id="UP001234787">
    <property type="component" value="Unassembled WGS sequence"/>
</dbReference>
<reference evidence="5" key="1">
    <citation type="submission" date="2022-12" db="EMBL/GenBank/DDBJ databases">
        <title>Chromosome-Level Genome Assembly of Japanese Cedar (Cryptomeriajaponica D. Don).</title>
        <authorList>
            <person name="Fujino T."/>
            <person name="Yamaguchi K."/>
            <person name="Yokoyama T."/>
            <person name="Hamanaka T."/>
            <person name="Harazono Y."/>
            <person name="Kamada H."/>
            <person name="Kobayashi W."/>
            <person name="Ujino-Ihara T."/>
            <person name="Uchiyama K."/>
            <person name="Matsumoto A."/>
            <person name="Izuno A."/>
            <person name="Tsumura Y."/>
            <person name="Toyoda A."/>
            <person name="Shigenobu S."/>
            <person name="Moriguchi Y."/>
            <person name="Ueno S."/>
            <person name="Kasahara M."/>
        </authorList>
    </citation>
    <scope>NUCLEOTIDE SEQUENCE</scope>
</reference>
<organism evidence="5 6">
    <name type="scientific">Cryptomeria japonica</name>
    <name type="common">Japanese cedar</name>
    <name type="synonym">Cupressus japonica</name>
    <dbReference type="NCBI Taxonomy" id="3369"/>
    <lineage>
        <taxon>Eukaryota</taxon>
        <taxon>Viridiplantae</taxon>
        <taxon>Streptophyta</taxon>
        <taxon>Embryophyta</taxon>
        <taxon>Tracheophyta</taxon>
        <taxon>Spermatophyta</taxon>
        <taxon>Pinopsida</taxon>
        <taxon>Pinidae</taxon>
        <taxon>Conifers II</taxon>
        <taxon>Cupressales</taxon>
        <taxon>Cupressaceae</taxon>
        <taxon>Cryptomeria</taxon>
    </lineage>
</organism>
<name>A0AAD3RS25_CRYJA</name>
<evidence type="ECO:0000256" key="1">
    <source>
        <dbReference type="ARBA" id="ARBA00010746"/>
    </source>
</evidence>
<dbReference type="GO" id="GO:0009699">
    <property type="term" value="P:phenylpropanoid biosynthetic process"/>
    <property type="evidence" value="ECO:0007669"/>
    <property type="project" value="UniProtKB-ARBA"/>
</dbReference>
<comment type="function">
    <text evidence="4">Dirigent proteins impart stereoselectivity on the phenoxy radical-coupling reaction, yielding optically active lignans from two molecules of coniferyl alcohol in the biosynthesis of lignans, flavonolignans, and alkaloids and thus plays a central role in plant secondary metabolism.</text>
</comment>
<sequence length="168" mass="18154">MAIALIFVAFYPENAQGLKRNRTERITRLHFYMHDVVFGPNATVALVASPSGNFTSPGFGNVFVIDDVLTAGPSPYSRVVGRAQGMYIADSLKEPSLMLLFTVVLQSGKHNGSTISIQGADRAILPLREVSVVGGTGRFRFARGYAGIMTHSLNPSTAVLKFNVTLLH</sequence>
<protein>
    <recommendedName>
        <fullName evidence="4">Dirigent protein</fullName>
    </recommendedName>
</protein>
<comment type="subunit">
    <text evidence="2 4">Homodimer.</text>
</comment>
<comment type="similarity">
    <text evidence="1 4">Belongs to the plant dirigent protein family.</text>
</comment>
<dbReference type="GO" id="GO:0048046">
    <property type="term" value="C:apoplast"/>
    <property type="evidence" value="ECO:0007669"/>
    <property type="project" value="UniProtKB-SubCell"/>
</dbReference>
<dbReference type="PANTHER" id="PTHR21495">
    <property type="entry name" value="NUCLEOPORIN-RELATED"/>
    <property type="match status" value="1"/>
</dbReference>
<accession>A0AAD3RS25</accession>
<dbReference type="InterPro" id="IPR004265">
    <property type="entry name" value="Dirigent"/>
</dbReference>
<evidence type="ECO:0000256" key="3">
    <source>
        <dbReference type="ARBA" id="ARBA00022525"/>
    </source>
</evidence>
<evidence type="ECO:0000256" key="2">
    <source>
        <dbReference type="ARBA" id="ARBA00011738"/>
    </source>
</evidence>
<gene>
    <name evidence="5" type="ORF">SUGI_1522030</name>
</gene>
<evidence type="ECO:0000256" key="4">
    <source>
        <dbReference type="RuleBase" id="RU363099"/>
    </source>
</evidence>